<protein>
    <submittedName>
        <fullName evidence="1">Uncharacterized protein</fullName>
    </submittedName>
</protein>
<dbReference type="EMBL" id="GGEC01093787">
    <property type="protein sequence ID" value="MBX74271.1"/>
    <property type="molecule type" value="Transcribed_RNA"/>
</dbReference>
<accession>A0A2P2R4Z1</accession>
<proteinExistence type="predicted"/>
<name>A0A2P2R4Z1_RHIMU</name>
<organism evidence="1">
    <name type="scientific">Rhizophora mucronata</name>
    <name type="common">Asiatic mangrove</name>
    <dbReference type="NCBI Taxonomy" id="61149"/>
    <lineage>
        <taxon>Eukaryota</taxon>
        <taxon>Viridiplantae</taxon>
        <taxon>Streptophyta</taxon>
        <taxon>Embryophyta</taxon>
        <taxon>Tracheophyta</taxon>
        <taxon>Spermatophyta</taxon>
        <taxon>Magnoliopsida</taxon>
        <taxon>eudicotyledons</taxon>
        <taxon>Gunneridae</taxon>
        <taxon>Pentapetalae</taxon>
        <taxon>rosids</taxon>
        <taxon>fabids</taxon>
        <taxon>Malpighiales</taxon>
        <taxon>Rhizophoraceae</taxon>
        <taxon>Rhizophora</taxon>
    </lineage>
</organism>
<sequence>MSTLLHIKHYYELPNHIKCTCLYLSGHKLAVHITIRYMCM</sequence>
<dbReference type="AlphaFoldDB" id="A0A2P2R4Z1"/>
<evidence type="ECO:0000313" key="1">
    <source>
        <dbReference type="EMBL" id="MBX74271.1"/>
    </source>
</evidence>
<reference evidence="1" key="1">
    <citation type="submission" date="2018-02" db="EMBL/GenBank/DDBJ databases">
        <title>Rhizophora mucronata_Transcriptome.</title>
        <authorList>
            <person name="Meera S.P."/>
            <person name="Sreeshan A."/>
            <person name="Augustine A."/>
        </authorList>
    </citation>
    <scope>NUCLEOTIDE SEQUENCE</scope>
    <source>
        <tissue evidence="1">Leaf</tissue>
    </source>
</reference>